<feature type="transmembrane region" description="Helical" evidence="8">
    <location>
        <begin position="395"/>
        <end position="415"/>
    </location>
</feature>
<evidence type="ECO:0000256" key="8">
    <source>
        <dbReference type="SAM" id="Phobius"/>
    </source>
</evidence>
<keyword evidence="5 8" id="KW-1133">Transmembrane helix</keyword>
<dbReference type="InterPro" id="IPR050171">
    <property type="entry name" value="MFS_Transporters"/>
</dbReference>
<dbReference type="InterPro" id="IPR011701">
    <property type="entry name" value="MFS"/>
</dbReference>
<feature type="transmembrane region" description="Helical" evidence="8">
    <location>
        <begin position="181"/>
        <end position="209"/>
    </location>
</feature>
<evidence type="ECO:0000313" key="9">
    <source>
        <dbReference type="EMBL" id="WMX45984.1"/>
    </source>
</evidence>
<keyword evidence="10" id="KW-1185">Reference proteome</keyword>
<feature type="transmembrane region" description="Helical" evidence="8">
    <location>
        <begin position="303"/>
        <end position="334"/>
    </location>
</feature>
<keyword evidence="3" id="KW-1003">Cell membrane</keyword>
<dbReference type="Gene3D" id="1.20.1250.20">
    <property type="entry name" value="MFS general substrate transporter like domains"/>
    <property type="match status" value="1"/>
</dbReference>
<dbReference type="Proteomes" id="UP001250858">
    <property type="component" value="Chromosome"/>
</dbReference>
<dbReference type="SUPFAM" id="SSF103473">
    <property type="entry name" value="MFS general substrate transporter"/>
    <property type="match status" value="1"/>
</dbReference>
<keyword evidence="4 8" id="KW-0812">Transmembrane</keyword>
<dbReference type="InterPro" id="IPR036259">
    <property type="entry name" value="MFS_trans_sf"/>
</dbReference>
<dbReference type="EMBL" id="CP133762">
    <property type="protein sequence ID" value="WMX45984.1"/>
    <property type="molecule type" value="Genomic_DNA"/>
</dbReference>
<feature type="region of interest" description="Disordered" evidence="7">
    <location>
        <begin position="422"/>
        <end position="476"/>
    </location>
</feature>
<dbReference type="RefSeq" id="WP_309548746.1">
    <property type="nucleotide sequence ID" value="NZ_CP133762.1"/>
</dbReference>
<evidence type="ECO:0000256" key="2">
    <source>
        <dbReference type="ARBA" id="ARBA00022448"/>
    </source>
</evidence>
<feature type="transmembrane region" description="Helical" evidence="8">
    <location>
        <begin position="157"/>
        <end position="175"/>
    </location>
</feature>
<feature type="transmembrane region" description="Helical" evidence="8">
    <location>
        <begin position="62"/>
        <end position="81"/>
    </location>
</feature>
<evidence type="ECO:0000313" key="10">
    <source>
        <dbReference type="Proteomes" id="UP001250858"/>
    </source>
</evidence>
<evidence type="ECO:0000256" key="5">
    <source>
        <dbReference type="ARBA" id="ARBA00022989"/>
    </source>
</evidence>
<keyword evidence="6 8" id="KW-0472">Membrane</keyword>
<comment type="subcellular location">
    <subcellularLocation>
        <location evidence="1">Cell membrane</location>
        <topology evidence="1">Multi-pass membrane protein</topology>
    </subcellularLocation>
</comment>
<name>A0ABY9RUV7_9ACTN</name>
<sequence>MSQSAGTAGRTLGGRIRALVPAPGAPRALALSTLVGQTGSGLFLPVSALFFTRSVGLAPAQVGWGLAASGLIGLAAAVPIGRIADRFGARGTYAVALLGQAVATASFALVHSLWAFVVVSTVAALAERGGGAARGALIGGVGTGEARVRLRAMLKSVTNIGLSLGTALAALALTADSRAAYLAVVFANAAAYVLAALPLVRVPAVAAAAGGGRARADGPPRRAVLRNRPYTVVTVLCGISSIHYDVLSLALPLWIAGHSSAPEWSISAVILANTVLVVLLQVPFSRGTGDAATAAAVVRRSGWVLWAGWAAIAAVVFVASPVLAIGLLVLGMVLHTAGELWHSAGSYGLSYELAPAGSHGEYQGFFSLGRGLTAALAPIVVTTVCLAEGPDWRPVSGWLLLGLVVAAVASAVPAATRRALRANGTTSTTAAETTTATATAAETVPATAAETVPATAPDGAASAATSTLRLPVQESA</sequence>
<dbReference type="Pfam" id="PF07690">
    <property type="entry name" value="MFS_1"/>
    <property type="match status" value="1"/>
</dbReference>
<evidence type="ECO:0000256" key="7">
    <source>
        <dbReference type="SAM" id="MobiDB-lite"/>
    </source>
</evidence>
<gene>
    <name evidence="9" type="ORF">RGF97_15590</name>
</gene>
<evidence type="ECO:0000256" key="3">
    <source>
        <dbReference type="ARBA" id="ARBA00022475"/>
    </source>
</evidence>
<feature type="compositionally biased region" description="Low complexity" evidence="7">
    <location>
        <begin position="425"/>
        <end position="467"/>
    </location>
</feature>
<reference evidence="9 10" key="1">
    <citation type="submission" date="2023-09" db="EMBL/GenBank/DDBJ databases">
        <title>Complete genome of Streptomyces roseicoloratus T14.</title>
        <authorList>
            <person name="Bashizi T."/>
            <person name="Kim M.-J."/>
            <person name="Lee G."/>
            <person name="Tagele S.B."/>
            <person name="Shin J.-H."/>
        </authorList>
    </citation>
    <scope>NUCLEOTIDE SEQUENCE [LARGE SCALE GENOMIC DNA]</scope>
    <source>
        <strain evidence="9 10">T14</strain>
    </source>
</reference>
<keyword evidence="2" id="KW-0813">Transport</keyword>
<feature type="transmembrane region" description="Helical" evidence="8">
    <location>
        <begin position="101"/>
        <end position="126"/>
    </location>
</feature>
<evidence type="ECO:0000256" key="1">
    <source>
        <dbReference type="ARBA" id="ARBA00004651"/>
    </source>
</evidence>
<accession>A0ABY9RUV7</accession>
<protein>
    <submittedName>
        <fullName evidence="9">MFS transporter</fullName>
    </submittedName>
</protein>
<organism evidence="9 10">
    <name type="scientific">Streptomyces roseicoloratus</name>
    <dbReference type="NCBI Taxonomy" id="2508722"/>
    <lineage>
        <taxon>Bacteria</taxon>
        <taxon>Bacillati</taxon>
        <taxon>Actinomycetota</taxon>
        <taxon>Actinomycetes</taxon>
        <taxon>Kitasatosporales</taxon>
        <taxon>Streptomycetaceae</taxon>
        <taxon>Streptomyces</taxon>
    </lineage>
</organism>
<dbReference type="PANTHER" id="PTHR23517">
    <property type="entry name" value="RESISTANCE PROTEIN MDTM, PUTATIVE-RELATED-RELATED"/>
    <property type="match status" value="1"/>
</dbReference>
<proteinExistence type="predicted"/>
<feature type="transmembrane region" description="Helical" evidence="8">
    <location>
        <begin position="230"/>
        <end position="255"/>
    </location>
</feature>
<dbReference type="PANTHER" id="PTHR23517:SF2">
    <property type="entry name" value="MULTIDRUG RESISTANCE PROTEIN MDTH"/>
    <property type="match status" value="1"/>
</dbReference>
<feature type="transmembrane region" description="Helical" evidence="8">
    <location>
        <begin position="261"/>
        <end position="282"/>
    </location>
</feature>
<evidence type="ECO:0000256" key="4">
    <source>
        <dbReference type="ARBA" id="ARBA00022692"/>
    </source>
</evidence>
<feature type="transmembrane region" description="Helical" evidence="8">
    <location>
        <begin position="28"/>
        <end position="50"/>
    </location>
</feature>
<evidence type="ECO:0000256" key="6">
    <source>
        <dbReference type="ARBA" id="ARBA00023136"/>
    </source>
</evidence>